<dbReference type="AlphaFoldDB" id="A0A7W7Y3R2"/>
<dbReference type="Pfam" id="PF04344">
    <property type="entry name" value="CheZ"/>
    <property type="match status" value="1"/>
</dbReference>
<reference evidence="2 3" key="1">
    <citation type="submission" date="2020-08" db="EMBL/GenBank/DDBJ databases">
        <title>Genomic Encyclopedia of Type Strains, Phase IV (KMG-IV): sequencing the most valuable type-strain genomes for metagenomic binning, comparative biology and taxonomic classification.</title>
        <authorList>
            <person name="Goeker M."/>
        </authorList>
    </citation>
    <scope>NUCLEOTIDE SEQUENCE [LARGE SCALE GENOMIC DNA]</scope>
    <source>
        <strain evidence="2 3">DSM 22071</strain>
    </source>
</reference>
<dbReference type="GO" id="GO:0003824">
    <property type="term" value="F:catalytic activity"/>
    <property type="evidence" value="ECO:0007669"/>
    <property type="project" value="InterPro"/>
</dbReference>
<dbReference type="Gene3D" id="1.10.287.500">
    <property type="entry name" value="Helix hairpin bin"/>
    <property type="match status" value="1"/>
</dbReference>
<feature type="compositionally biased region" description="Basic and acidic residues" evidence="1">
    <location>
        <begin position="20"/>
        <end position="31"/>
    </location>
</feature>
<accession>A0A7W7Y3R2</accession>
<dbReference type="GO" id="GO:0009288">
    <property type="term" value="C:bacterial-type flagellum"/>
    <property type="evidence" value="ECO:0007669"/>
    <property type="project" value="InterPro"/>
</dbReference>
<feature type="region of interest" description="Disordered" evidence="1">
    <location>
        <begin position="277"/>
        <end position="298"/>
    </location>
</feature>
<dbReference type="RefSeq" id="WP_183729975.1">
    <property type="nucleotide sequence ID" value="NZ_JACHID010000003.1"/>
</dbReference>
<evidence type="ECO:0000256" key="1">
    <source>
        <dbReference type="SAM" id="MobiDB-lite"/>
    </source>
</evidence>
<proteinExistence type="predicted"/>
<dbReference type="Proteomes" id="UP000528322">
    <property type="component" value="Unassembled WGS sequence"/>
</dbReference>
<protein>
    <submittedName>
        <fullName evidence="2">Chemotaxis regulatin CheY-phosphate phosphatase CheZ</fullName>
    </submittedName>
</protein>
<dbReference type="InterPro" id="IPR007439">
    <property type="entry name" value="Chemotax_Pase_CheZ"/>
</dbReference>
<dbReference type="SUPFAM" id="SSF75708">
    <property type="entry name" value="Chemotaxis phosphatase CheZ"/>
    <property type="match status" value="1"/>
</dbReference>
<keyword evidence="3" id="KW-1185">Reference proteome</keyword>
<comment type="caution">
    <text evidence="2">The sequence shown here is derived from an EMBL/GenBank/DDBJ whole genome shotgun (WGS) entry which is preliminary data.</text>
</comment>
<feature type="compositionally biased region" description="Basic and acidic residues" evidence="1">
    <location>
        <begin position="111"/>
        <end position="130"/>
    </location>
</feature>
<evidence type="ECO:0000313" key="3">
    <source>
        <dbReference type="Proteomes" id="UP000528322"/>
    </source>
</evidence>
<feature type="compositionally biased region" description="Polar residues" evidence="1">
    <location>
        <begin position="49"/>
        <end position="80"/>
    </location>
</feature>
<name>A0A7W7Y3R2_9BACT</name>
<feature type="region of interest" description="Disordered" evidence="1">
    <location>
        <begin position="1"/>
        <end position="147"/>
    </location>
</feature>
<sequence length="313" mass="34568">MAGKADQSDIDALLAQFEDSDSKPSDEQKPEDYDDIESLMAEVDAAENESATAASPPKSSHGSQEIANPLENNHSTSDNDSSLETDEVGSVQEAEESPHPDEPADSSAQELPKDHEEILNSVCHLDESPTKRKTSSPGTVLPEPDHHIIDRLDEITAETESKTNEVMDKLDAAIEKINQMSEDIDHFAKLLDRHERVIEMLSSKHPDNPVVKFLRDFTETLEQIEQIKTTAEQCQDDIFVAMDLLQFQDISRQKIEKVIAVIRALNSYLNTWFGSSKPESSRASVAKTFGKDDSGAASDDDIEALIGSFQEKG</sequence>
<gene>
    <name evidence="2" type="ORF">HNR37_000693</name>
</gene>
<dbReference type="GO" id="GO:0050920">
    <property type="term" value="P:regulation of chemotaxis"/>
    <property type="evidence" value="ECO:0007669"/>
    <property type="project" value="InterPro"/>
</dbReference>
<evidence type="ECO:0000313" key="2">
    <source>
        <dbReference type="EMBL" id="MBB5021384.1"/>
    </source>
</evidence>
<dbReference type="EMBL" id="JACHID010000003">
    <property type="protein sequence ID" value="MBB5021384.1"/>
    <property type="molecule type" value="Genomic_DNA"/>
</dbReference>
<organism evidence="2 3">
    <name type="scientific">Desulfurispira natronophila</name>
    <dbReference type="NCBI Taxonomy" id="682562"/>
    <lineage>
        <taxon>Bacteria</taxon>
        <taxon>Pseudomonadati</taxon>
        <taxon>Chrysiogenota</taxon>
        <taxon>Chrysiogenia</taxon>
        <taxon>Chrysiogenales</taxon>
        <taxon>Chrysiogenaceae</taxon>
        <taxon>Desulfurispira</taxon>
    </lineage>
</organism>